<dbReference type="EMBL" id="PETL01000232">
    <property type="protein sequence ID" value="PIV63912.1"/>
    <property type="molecule type" value="Genomic_DNA"/>
</dbReference>
<reference evidence="2" key="1">
    <citation type="submission" date="2017-09" db="EMBL/GenBank/DDBJ databases">
        <title>Depth-based differentiation of microbial function through sediment-hosted aquifers and enrichment of novel symbionts in the deep terrestrial subsurface.</title>
        <authorList>
            <person name="Probst A.J."/>
            <person name="Ladd B."/>
            <person name="Jarett J.K."/>
            <person name="Geller-Mcgrath D.E."/>
            <person name="Sieber C.M.K."/>
            <person name="Emerson J.B."/>
            <person name="Anantharaman K."/>
            <person name="Thomas B.C."/>
            <person name="Malmstrom R."/>
            <person name="Stieglmeier M."/>
            <person name="Klingl A."/>
            <person name="Woyke T."/>
            <person name="Ryan C.M."/>
            <person name="Banfield J.F."/>
        </authorList>
    </citation>
    <scope>NUCLEOTIDE SEQUENCE [LARGE SCALE GENOMIC DNA]</scope>
</reference>
<protein>
    <submittedName>
        <fullName evidence="1">Uncharacterized protein</fullName>
    </submittedName>
</protein>
<dbReference type="Proteomes" id="UP000228886">
    <property type="component" value="Unassembled WGS sequence"/>
</dbReference>
<organism evidence="1 2">
    <name type="scientific">bacterium (Candidatus Ratteibacteria) CG01_land_8_20_14_3_00_40_19</name>
    <dbReference type="NCBI Taxonomy" id="2014290"/>
    <lineage>
        <taxon>Bacteria</taxon>
        <taxon>Candidatus Ratteibacteria</taxon>
    </lineage>
</organism>
<comment type="caution">
    <text evidence="1">The sequence shown here is derived from an EMBL/GenBank/DDBJ whole genome shotgun (WGS) entry which is preliminary data.</text>
</comment>
<sequence length="67" mass="7888">MPEVDVSKCPKCSGRLSRVWGSKNIFKCERGCLLRLVFESEIRNTDREKVIWVDQEEKEYPAEIIEN</sequence>
<proteinExistence type="predicted"/>
<evidence type="ECO:0000313" key="2">
    <source>
        <dbReference type="Proteomes" id="UP000228886"/>
    </source>
</evidence>
<evidence type="ECO:0000313" key="1">
    <source>
        <dbReference type="EMBL" id="PIV63912.1"/>
    </source>
</evidence>
<gene>
    <name evidence="1" type="ORF">COS11_04900</name>
</gene>
<dbReference type="AlphaFoldDB" id="A0A2M7E845"/>
<name>A0A2M7E845_9BACT</name>
<accession>A0A2M7E845</accession>